<feature type="signal peptide" evidence="1">
    <location>
        <begin position="1"/>
        <end position="20"/>
    </location>
</feature>
<gene>
    <name evidence="2" type="ORF">EV662_101189</name>
</gene>
<dbReference type="Pfam" id="PF16156">
    <property type="entry name" value="DUF4864"/>
    <property type="match status" value="1"/>
</dbReference>
<proteinExistence type="predicted"/>
<keyword evidence="1" id="KW-0732">Signal</keyword>
<reference evidence="2 3" key="1">
    <citation type="submission" date="2019-03" db="EMBL/GenBank/DDBJ databases">
        <title>Genomic Encyclopedia of Type Strains, Phase IV (KMG-IV): sequencing the most valuable type-strain genomes for metagenomic binning, comparative biology and taxonomic classification.</title>
        <authorList>
            <person name="Goeker M."/>
        </authorList>
    </citation>
    <scope>NUCLEOTIDE SEQUENCE [LARGE SCALE GENOMIC DNA]</scope>
    <source>
        <strain evidence="2 3">DSM 18063</strain>
    </source>
</reference>
<keyword evidence="3" id="KW-1185">Reference proteome</keyword>
<organism evidence="2 3">
    <name type="scientific">Rhodovulum marinum</name>
    <dbReference type="NCBI Taxonomy" id="320662"/>
    <lineage>
        <taxon>Bacteria</taxon>
        <taxon>Pseudomonadati</taxon>
        <taxon>Pseudomonadota</taxon>
        <taxon>Alphaproteobacteria</taxon>
        <taxon>Rhodobacterales</taxon>
        <taxon>Paracoccaceae</taxon>
        <taxon>Rhodovulum</taxon>
    </lineage>
</organism>
<dbReference type="AlphaFoldDB" id="A0A4R2Q5M5"/>
<feature type="chain" id="PRO_5020871578" evidence="1">
    <location>
        <begin position="21"/>
        <end position="135"/>
    </location>
</feature>
<comment type="caution">
    <text evidence="2">The sequence shown here is derived from an EMBL/GenBank/DDBJ whole genome shotgun (WGS) entry which is preliminary data.</text>
</comment>
<sequence>MRDILAGLTLALALAAPLRADPVAEAVQGVISDQVEAFLAGDLATAFGFASPGIQGLFQTPERFGQMVRNGYPMVWRPGALRYLGLEGAGDTRRQRVEITDRAGRVHRLEYRMIRTPEGWRIDGVRPLPAPPPMA</sequence>
<evidence type="ECO:0000313" key="3">
    <source>
        <dbReference type="Proteomes" id="UP000294835"/>
    </source>
</evidence>
<evidence type="ECO:0000313" key="2">
    <source>
        <dbReference type="EMBL" id="TCP44102.1"/>
    </source>
</evidence>
<dbReference type="Proteomes" id="UP000294835">
    <property type="component" value="Unassembled WGS sequence"/>
</dbReference>
<dbReference type="RefSeq" id="WP_132460251.1">
    <property type="nucleotide sequence ID" value="NZ_SLXP01000001.1"/>
</dbReference>
<protein>
    <submittedName>
        <fullName evidence="2">Uncharacterized protein DUF4864</fullName>
    </submittedName>
</protein>
<name>A0A4R2Q5M5_9RHOB</name>
<accession>A0A4R2Q5M5</accession>
<evidence type="ECO:0000256" key="1">
    <source>
        <dbReference type="SAM" id="SignalP"/>
    </source>
</evidence>
<dbReference type="OrthoDB" id="9130422at2"/>
<dbReference type="InterPro" id="IPR032347">
    <property type="entry name" value="DUF4864"/>
</dbReference>
<dbReference type="EMBL" id="SLXP01000001">
    <property type="protein sequence ID" value="TCP44102.1"/>
    <property type="molecule type" value="Genomic_DNA"/>
</dbReference>